<accession>A0A1W1H6K7</accession>
<dbReference type="AlphaFoldDB" id="A0A1W1H6K7"/>
<dbReference type="Proteomes" id="UP000191931">
    <property type="component" value="Unassembled WGS sequence"/>
</dbReference>
<dbReference type="EMBL" id="FWEV01000031">
    <property type="protein sequence ID" value="SLM28120.1"/>
    <property type="molecule type" value="Genomic_DNA"/>
</dbReference>
<reference evidence="2 3" key="1">
    <citation type="submission" date="2017-03" db="EMBL/GenBank/DDBJ databases">
        <authorList>
            <person name="Afonso C.L."/>
            <person name="Miller P.J."/>
            <person name="Scott M.A."/>
            <person name="Spackman E."/>
            <person name="Goraichik I."/>
            <person name="Dimitrov K.M."/>
            <person name="Suarez D.L."/>
            <person name="Swayne D.E."/>
        </authorList>
    </citation>
    <scope>NUCLEOTIDE SEQUENCE [LARGE SCALE GENOMIC DNA]</scope>
    <source>
        <strain evidence="2">PRJEB14757</strain>
    </source>
</reference>
<keyword evidence="3" id="KW-1185">Reference proteome</keyword>
<evidence type="ECO:0000256" key="1">
    <source>
        <dbReference type="SAM" id="Phobius"/>
    </source>
</evidence>
<dbReference type="InterPro" id="IPR008869">
    <property type="entry name" value="MlaC/ttg2D"/>
</dbReference>
<dbReference type="Pfam" id="PF05494">
    <property type="entry name" value="MlaC"/>
    <property type="match status" value="1"/>
</dbReference>
<gene>
    <name evidence="2" type="ORF">MTBBW1_1260042</name>
</gene>
<dbReference type="PANTHER" id="PTHR36573">
    <property type="entry name" value="INTERMEMBRANE PHOSPHOLIPID TRANSPORT SYSTEM BINDING PROTEIN MLAC"/>
    <property type="match status" value="1"/>
</dbReference>
<dbReference type="PIRSF" id="PIRSF004649">
    <property type="entry name" value="MlaC"/>
    <property type="match status" value="1"/>
</dbReference>
<dbReference type="STRING" id="1246637.MTBBW1_1260042"/>
<dbReference type="Gene3D" id="3.10.450.710">
    <property type="entry name" value="Tgt2/MlaC"/>
    <property type="match status" value="1"/>
</dbReference>
<dbReference type="RefSeq" id="WP_080804484.1">
    <property type="nucleotide sequence ID" value="NZ_LT828547.1"/>
</dbReference>
<dbReference type="OrthoDB" id="9798905at2"/>
<keyword evidence="1" id="KW-0812">Transmembrane</keyword>
<keyword evidence="1" id="KW-0472">Membrane</keyword>
<evidence type="ECO:0000313" key="3">
    <source>
        <dbReference type="Proteomes" id="UP000191931"/>
    </source>
</evidence>
<dbReference type="PANTHER" id="PTHR36573:SF1">
    <property type="entry name" value="INTERMEMBRANE PHOSPHOLIPID TRANSPORT SYSTEM BINDING PROTEIN MLAC"/>
    <property type="match status" value="1"/>
</dbReference>
<evidence type="ECO:0000313" key="2">
    <source>
        <dbReference type="EMBL" id="SLM28120.1"/>
    </source>
</evidence>
<dbReference type="InterPro" id="IPR042245">
    <property type="entry name" value="Tgt2/MlaC_sf"/>
</dbReference>
<keyword evidence="1" id="KW-1133">Transmembrane helix</keyword>
<organism evidence="2 3">
    <name type="scientific">Desulfamplus magnetovallimortis</name>
    <dbReference type="NCBI Taxonomy" id="1246637"/>
    <lineage>
        <taxon>Bacteria</taxon>
        <taxon>Pseudomonadati</taxon>
        <taxon>Thermodesulfobacteriota</taxon>
        <taxon>Desulfobacteria</taxon>
        <taxon>Desulfobacterales</taxon>
        <taxon>Desulfobacteraceae</taxon>
        <taxon>Desulfamplus</taxon>
    </lineage>
</organism>
<sequence>MKITGKTDKFNVVILFVLMLSLLEVLLLSLPHDSEASTAMNTMENTVNEVLGVLKDPDLKGDGNRDIKKEKIWVIIDKAFNYDLLARQALGKIWKTISNEQQHEFTKLYSKLLGNTYIDRILSYGDESVDIEREIPLADKIAEVQTVISYQERKIPVFYRLNFENGTWKVFDVVIEGVSMTKNYRSQFKDFLSKKSMDDLLNVLNKKSQAGN</sequence>
<name>A0A1W1H6K7_9BACT</name>
<proteinExistence type="predicted"/>
<protein>
    <submittedName>
        <fullName evidence="2">Toluene tolerance protein</fullName>
    </submittedName>
</protein>
<feature type="transmembrane region" description="Helical" evidence="1">
    <location>
        <begin position="12"/>
        <end position="30"/>
    </location>
</feature>